<evidence type="ECO:0000256" key="6">
    <source>
        <dbReference type="ARBA" id="ARBA00022833"/>
    </source>
</evidence>
<evidence type="ECO:0000256" key="8">
    <source>
        <dbReference type="ARBA" id="ARBA00023049"/>
    </source>
</evidence>
<dbReference type="EMBL" id="CP070872">
    <property type="protein sequence ID" value="QSE77350.1"/>
    <property type="molecule type" value="Genomic_DNA"/>
</dbReference>
<comment type="similarity">
    <text evidence="2">Belongs to the peptidase M20A family.</text>
</comment>
<keyword evidence="10" id="KW-1185">Reference proteome</keyword>
<dbReference type="RefSeq" id="WP_205872332.1">
    <property type="nucleotide sequence ID" value="NZ_CP070872.1"/>
</dbReference>
<evidence type="ECO:0000256" key="2">
    <source>
        <dbReference type="ARBA" id="ARBA00006247"/>
    </source>
</evidence>
<dbReference type="InterPro" id="IPR036264">
    <property type="entry name" value="Bact_exopeptidase_dim_dom"/>
</dbReference>
<accession>A0AA45KHB9</accession>
<dbReference type="GO" id="GO:0008270">
    <property type="term" value="F:zinc ion binding"/>
    <property type="evidence" value="ECO:0007669"/>
    <property type="project" value="InterPro"/>
</dbReference>
<dbReference type="GO" id="GO:0008237">
    <property type="term" value="F:metallopeptidase activity"/>
    <property type="evidence" value="ECO:0007669"/>
    <property type="project" value="UniProtKB-KW"/>
</dbReference>
<protein>
    <submittedName>
        <fullName evidence="9">Sapep family Mn(2+)-dependent dipeptidase</fullName>
        <ecNumber evidence="9">3.4.13.-</ecNumber>
    </submittedName>
</protein>
<keyword evidence="5 9" id="KW-0378">Hydrolase</keyword>
<organism evidence="9 10">
    <name type="scientific">Lactococcus taiwanensis</name>
    <dbReference type="NCBI Taxonomy" id="1151742"/>
    <lineage>
        <taxon>Bacteria</taxon>
        <taxon>Bacillati</taxon>
        <taxon>Bacillota</taxon>
        <taxon>Bacilli</taxon>
        <taxon>Lactobacillales</taxon>
        <taxon>Streptococcaceae</taxon>
        <taxon>Lactococcus</taxon>
    </lineage>
</organism>
<dbReference type="GO" id="GO:0016805">
    <property type="term" value="F:dipeptidase activity"/>
    <property type="evidence" value="ECO:0007669"/>
    <property type="project" value="UniProtKB-KW"/>
</dbReference>
<dbReference type="GO" id="GO:0008777">
    <property type="term" value="F:acetylornithine deacetylase activity"/>
    <property type="evidence" value="ECO:0007669"/>
    <property type="project" value="TreeGrafter"/>
</dbReference>
<dbReference type="InterPro" id="IPR002933">
    <property type="entry name" value="Peptidase_M20"/>
</dbReference>
<dbReference type="PANTHER" id="PTHR43808:SF31">
    <property type="entry name" value="N-ACETYL-L-CITRULLINE DEACETYLASE"/>
    <property type="match status" value="1"/>
</dbReference>
<dbReference type="NCBIfam" id="TIGR01887">
    <property type="entry name" value="dipeptidaselike"/>
    <property type="match status" value="1"/>
</dbReference>
<dbReference type="PANTHER" id="PTHR43808">
    <property type="entry name" value="ACETYLORNITHINE DEACETYLASE"/>
    <property type="match status" value="1"/>
</dbReference>
<dbReference type="Gene3D" id="3.30.70.360">
    <property type="match status" value="2"/>
</dbReference>
<dbReference type="GO" id="GO:0006526">
    <property type="term" value="P:L-arginine biosynthetic process"/>
    <property type="evidence" value="ECO:0007669"/>
    <property type="project" value="TreeGrafter"/>
</dbReference>
<sequence length="446" mass="49010">MKTFVTDEHQKQAVLALKTLVSHESVLNENEAGPGQPFGPKVVAALDEVLKLCASLGFKTFKDDEGYYGYAEVGEGEQLFGLLCHMDVVPAADQAGWQTDPFELIERDGLLIGRGTQDDKGPTMAALFAVKALMDAGVAFEGRIRFIFGTDEETLWRCLEKYNEKEESITMGFAPDAEFPLIYAEKGLLQAHLIGPGTTEFSLRAGGALNVVPDRASYASNQLSKVQQALDAHGFSYEKLENGLLVHGKSVHAKDAPEGINAVSRLAIALSDVFDFPPLSFLGKLVGENATGENVVGKTEDEASGELSMNFAELVITEEATKIGLDMRIPVTVNKDELVKKLSHKAAQYQLEYKEFDWLAPLYVPLESELVSTLLSTYRDCTNDMTEPMVSGGATFARTMKNCVAFGAMFPDSPDYMHQANEQWSVAELRKTMEIYAEAIYRLWGK</sequence>
<dbReference type="Pfam" id="PF01546">
    <property type="entry name" value="Peptidase_M20"/>
    <property type="match status" value="1"/>
</dbReference>
<dbReference type="InterPro" id="IPR050072">
    <property type="entry name" value="Peptidase_M20A"/>
</dbReference>
<dbReference type="GO" id="GO:0006508">
    <property type="term" value="P:proteolysis"/>
    <property type="evidence" value="ECO:0007669"/>
    <property type="project" value="UniProtKB-KW"/>
</dbReference>
<dbReference type="AlphaFoldDB" id="A0AA45KHB9"/>
<dbReference type="Gene3D" id="3.40.630.10">
    <property type="entry name" value="Zn peptidases"/>
    <property type="match status" value="1"/>
</dbReference>
<dbReference type="KEGG" id="lti:JW886_03640"/>
<keyword evidence="3" id="KW-0645">Protease</keyword>
<keyword evidence="4" id="KW-0479">Metal-binding</keyword>
<evidence type="ECO:0000256" key="1">
    <source>
        <dbReference type="ARBA" id="ARBA00001947"/>
    </source>
</evidence>
<evidence type="ECO:0000313" key="10">
    <source>
        <dbReference type="Proteomes" id="UP000663608"/>
    </source>
</evidence>
<keyword evidence="6" id="KW-0862">Zinc</keyword>
<evidence type="ECO:0000256" key="5">
    <source>
        <dbReference type="ARBA" id="ARBA00022801"/>
    </source>
</evidence>
<evidence type="ECO:0000256" key="4">
    <source>
        <dbReference type="ARBA" id="ARBA00022723"/>
    </source>
</evidence>
<evidence type="ECO:0000313" key="9">
    <source>
        <dbReference type="EMBL" id="QSE77350.1"/>
    </source>
</evidence>
<evidence type="ECO:0000256" key="3">
    <source>
        <dbReference type="ARBA" id="ARBA00022670"/>
    </source>
</evidence>
<keyword evidence="7 9" id="KW-0224">Dipeptidase</keyword>
<dbReference type="NCBIfam" id="NF005542">
    <property type="entry name" value="PRK07205.1"/>
    <property type="match status" value="1"/>
</dbReference>
<proteinExistence type="inferred from homology"/>
<dbReference type="Proteomes" id="UP000663608">
    <property type="component" value="Chromosome"/>
</dbReference>
<gene>
    <name evidence="9" type="ORF">JW886_03640</name>
</gene>
<dbReference type="PROSITE" id="PS00759">
    <property type="entry name" value="ARGE_DAPE_CPG2_2"/>
    <property type="match status" value="1"/>
</dbReference>
<dbReference type="InterPro" id="IPR010964">
    <property type="entry name" value="M20A_pepV-rel"/>
</dbReference>
<dbReference type="SUPFAM" id="SSF55031">
    <property type="entry name" value="Bacterial exopeptidase dimerisation domain"/>
    <property type="match status" value="1"/>
</dbReference>
<reference evidence="9 10" key="1">
    <citation type="submission" date="2021-02" db="EMBL/GenBank/DDBJ databases">
        <title>Complete genome sequence of Lactococcus lactis strain K_LL004.</title>
        <authorList>
            <person name="Kim H.B."/>
        </authorList>
    </citation>
    <scope>NUCLEOTIDE SEQUENCE [LARGE SCALE GENOMIC DNA]</scope>
    <source>
        <strain evidence="9 10">K_LL004</strain>
    </source>
</reference>
<dbReference type="InterPro" id="IPR001261">
    <property type="entry name" value="ArgE/DapE_CS"/>
</dbReference>
<evidence type="ECO:0000256" key="7">
    <source>
        <dbReference type="ARBA" id="ARBA00022997"/>
    </source>
</evidence>
<dbReference type="EC" id="3.4.13.-" evidence="9"/>
<name>A0AA45KHB9_9LACT</name>
<dbReference type="SUPFAM" id="SSF53187">
    <property type="entry name" value="Zn-dependent exopeptidases"/>
    <property type="match status" value="1"/>
</dbReference>
<keyword evidence="8" id="KW-0482">Metalloprotease</keyword>
<comment type="cofactor">
    <cofactor evidence="1">
        <name>Zn(2+)</name>
        <dbReference type="ChEBI" id="CHEBI:29105"/>
    </cofactor>
</comment>